<protein>
    <recommendedName>
        <fullName evidence="1">PA14 domain-containing protein</fullName>
    </recommendedName>
</protein>
<reference evidence="2 3" key="1">
    <citation type="submission" date="2023-10" db="EMBL/GenBank/DDBJ databases">
        <authorList>
            <person name="Maclean D."/>
            <person name="Macfadyen A."/>
        </authorList>
    </citation>
    <scope>NUCLEOTIDE SEQUENCE [LARGE SCALE GENOMIC DNA]</scope>
</reference>
<dbReference type="SMART" id="SM00758">
    <property type="entry name" value="PA14"/>
    <property type="match status" value="4"/>
</dbReference>
<dbReference type="Gene3D" id="3.90.182.10">
    <property type="entry name" value="Toxin - Anthrax Protective Antigen,domain 1"/>
    <property type="match status" value="4"/>
</dbReference>
<dbReference type="InterPro" id="IPR037524">
    <property type="entry name" value="PA14/GLEYA"/>
</dbReference>
<dbReference type="InterPro" id="IPR011658">
    <property type="entry name" value="PA14_dom"/>
</dbReference>
<dbReference type="EMBL" id="CAUYUE010000004">
    <property type="protein sequence ID" value="CAK0768809.1"/>
    <property type="molecule type" value="Genomic_DNA"/>
</dbReference>
<organism evidence="2 3">
    <name type="scientific">Coccomyxa viridis</name>
    <dbReference type="NCBI Taxonomy" id="1274662"/>
    <lineage>
        <taxon>Eukaryota</taxon>
        <taxon>Viridiplantae</taxon>
        <taxon>Chlorophyta</taxon>
        <taxon>core chlorophytes</taxon>
        <taxon>Trebouxiophyceae</taxon>
        <taxon>Trebouxiophyceae incertae sedis</taxon>
        <taxon>Coccomyxaceae</taxon>
        <taxon>Coccomyxa</taxon>
    </lineage>
</organism>
<gene>
    <name evidence="2" type="ORF">CVIRNUC_003602</name>
</gene>
<evidence type="ECO:0000313" key="2">
    <source>
        <dbReference type="EMBL" id="CAK0768809.1"/>
    </source>
</evidence>
<dbReference type="Proteomes" id="UP001314263">
    <property type="component" value="Unassembled WGS sequence"/>
</dbReference>
<dbReference type="SUPFAM" id="SSF56988">
    <property type="entry name" value="Anthrax protective antigen"/>
    <property type="match status" value="4"/>
</dbReference>
<dbReference type="PROSITE" id="PS51820">
    <property type="entry name" value="PA14"/>
    <property type="match status" value="4"/>
</dbReference>
<proteinExistence type="predicted"/>
<feature type="domain" description="PA14" evidence="1">
    <location>
        <begin position="1397"/>
        <end position="1562"/>
    </location>
</feature>
<comment type="caution">
    <text evidence="2">The sequence shown here is derived from an EMBL/GenBank/DDBJ whole genome shotgun (WGS) entry which is preliminary data.</text>
</comment>
<dbReference type="Pfam" id="PF07691">
    <property type="entry name" value="PA14"/>
    <property type="match status" value="4"/>
</dbReference>
<feature type="domain" description="PA14" evidence="1">
    <location>
        <begin position="1183"/>
        <end position="1324"/>
    </location>
</feature>
<evidence type="ECO:0000313" key="3">
    <source>
        <dbReference type="Proteomes" id="UP001314263"/>
    </source>
</evidence>
<accession>A0AAV1I120</accession>
<feature type="domain" description="PA14" evidence="1">
    <location>
        <begin position="618"/>
        <end position="766"/>
    </location>
</feature>
<sequence length="1781" mass="182362">MLSVLNAALRLSGSDLAVPSSRLAIGTVSPTQQLHIVQPDVTLQSGILIQGPDGAKYTLGYTGTGLALTEGGSLSRLMFANGGSYLGVGTPNPLAGLHVGNDLRVDGNLIVMGSLTHLYTNSTTTNQFEIDNAGTGAAVTVRQAGQQPSMLVYNGSTMVLGVSGSGLAMYSNLQQTGPPSSILGPHSSAYTTADNYPLYQGLNWQHDNVSMNFDAYYDGTAWRTSHTSTAFQVMKLNGNLLIRPSLGTSTAGGTASFGVAGLTVNSMGQLGINTAPAHALDVGGDVNTSGSLTVAGPASFTTSVVTPSLVTSGLSVTSATITTLTAAVANVTTTLNATGFSSLTGGVQASSLSVGGPLVVASTTSLLGSLTVTGPASMTSVTTPSLTATGATVTSLTATTASVTGNLSATTLIATGFSSLTGGALVSGSLSLNGPLLITGSASVSGSLSVAGPASFASTLTAPVLSAGTLSSTNASLTSLLTGTATVSGLQVAVASVTGSLLSLNYTSLSSAIVGGSLTVAGGASVSGQLVTSTLLSTGPATITGSLSANAGLQVQSVQVVDAYGTVRANVSAASLTVTNLTVSGSGSIASLAIGTDLTVGRNLSASGVVSNNVLGSLLLRGYDESFTYANTVATVGQPLPAAFLSHAIVQQQVATLSFTNLALGSLTYGYSARISGYVNPPSTGTYTMRLTYKDGASLWIGTHRLVSSWTFAGSATATVASPITLYQNMWQPILLEHACGSATERLLLEYSTNGGTSYTTMVHATNGSNFMFAYDLYENAPSVQGTTYFCGKPVFNDLALFTAGESLPNASIFTGKTSELLNDAAFITNSDTGTLTASALSVQNATITGTLSTAYLTSQNANVSSTLTTAVLGVNQPNPAFTLDVGGNINFTGSLYKGSLPYVSSQWTTAGSSLYIQGTNVGINTTTPQNPLDVAGNISSSGIISNNVVGSLVLRVFNDSGVYAATTLTAGQPLPAPFLTRPVLDQQVGTVSLSMATFGTNVSAYSARLAGYIMPPATGTYLFRTTGQDGLTLYVSTLKLTDSWLYSGSATQQVGTITMTSGIWSPFLVEHSASSTLTERLLVEWSSNGGSTYQTLTHGTTSGTFRLAYDMKEVPQSLQGTQYIAGKQFCNDLVTMSAGASLPNASFFSGKISELVNDGSFTSGGSGVATSVVGSLLMRVFDETGVYSLSTLSVGQPLPAPFLSRPVLDQTLGTVSLSAATFGTSVGAYSARIGGYIQAPQTGTYSFRVTYEDGATLYVTDQKVVDSWIYSGTVSQAIGSLTLLTGVWCPFLLEHTSSGTSTERLLVEYSINAGSYSTLANGTTSGQFRMAYNLSEFPETLLGTSYTVGKSNFSDLVTMTAGASLPNASVFTGRTSELTNDAGFGAGGSGGSVANNVVGSLLMRVFDDSVVYADTTLAGGGPLPAPFLSRPVQDVPVGTLSLSSALYGTNVSAFSARICGYINPPATGTFLFRTTYQDGATLYVASQKLVDSWTYAGSQLQTVGTITLTQGVWSSFVLEHTTAGTATEKMLVECSANAGTLYSTLAHGTASGMFQFAYNLQEFPAAQLGTSYAFGRVYFGDTARMGTGMILPNANYFSGNTSELNNDAGYMKQLSAANAFQGRFYSASAFTTSNSTWTCPSSGIAVATNSIPSINANVGTSMNSSALTYNQSLPGIYLPVTGLWHMTGYFQISQTALEMRWTVMSMPAFQGNAAQNFGSTAYSNTAAVLALSGFVSGTSENGLSASAILPAGTVIQPWVIATSGGSTTFYGVVTLGAPMR</sequence>
<name>A0AAV1I120_9CHLO</name>
<feature type="domain" description="PA14" evidence="1">
    <location>
        <begin position="959"/>
        <end position="1101"/>
    </location>
</feature>
<keyword evidence="3" id="KW-1185">Reference proteome</keyword>
<evidence type="ECO:0000259" key="1">
    <source>
        <dbReference type="PROSITE" id="PS51820"/>
    </source>
</evidence>